<dbReference type="InterPro" id="IPR018391">
    <property type="entry name" value="PQQ_b-propeller_rpt"/>
</dbReference>
<dbReference type="Pfam" id="PF13360">
    <property type="entry name" value="PQQ_2"/>
    <property type="match status" value="1"/>
</dbReference>
<dbReference type="STRING" id="1095778.SAMN04489842_3123"/>
<dbReference type="InterPro" id="IPR011047">
    <property type="entry name" value="Quinoprotein_ADH-like_sf"/>
</dbReference>
<evidence type="ECO:0000259" key="1">
    <source>
        <dbReference type="Pfam" id="PF13360"/>
    </source>
</evidence>
<name>A0A1H1HX94_NATTX</name>
<feature type="domain" description="Pyrrolo-quinoline quinone repeat" evidence="1">
    <location>
        <begin position="188"/>
        <end position="394"/>
    </location>
</feature>
<accession>A0A1H1HX94</accession>
<protein>
    <submittedName>
        <fullName evidence="2">Outer membrane protein assembly factor BamB, contains PQQ-like beta-propeller repeat</fullName>
    </submittedName>
</protein>
<dbReference type="EMBL" id="FNLC01000003">
    <property type="protein sequence ID" value="SDR30020.1"/>
    <property type="molecule type" value="Genomic_DNA"/>
</dbReference>
<evidence type="ECO:0000313" key="2">
    <source>
        <dbReference type="EMBL" id="SDR30020.1"/>
    </source>
</evidence>
<dbReference type="OrthoDB" id="8638at2157"/>
<dbReference type="PROSITE" id="PS51257">
    <property type="entry name" value="PROKAR_LIPOPROTEIN"/>
    <property type="match status" value="1"/>
</dbReference>
<dbReference type="SUPFAM" id="SSF50998">
    <property type="entry name" value="Quinoprotein alcohol dehydrogenase-like"/>
    <property type="match status" value="2"/>
</dbReference>
<dbReference type="InterPro" id="IPR002372">
    <property type="entry name" value="PQQ_rpt_dom"/>
</dbReference>
<dbReference type="InterPro" id="IPR015943">
    <property type="entry name" value="WD40/YVTN_repeat-like_dom_sf"/>
</dbReference>
<dbReference type="AlphaFoldDB" id="A0A1H1HX94"/>
<gene>
    <name evidence="2" type="ORF">SAMN04489842_3123</name>
</gene>
<sequence>MRGRRAFLAAGASSVVASLAGCFDEVRGALEPLEGEVDVDPASAVDEDAWSVVHGDPGNTRSVPADAVPELPLSIEWREPYETHVGHVRPVSDGEIVIGTDWDEELFAIDADSGERLWTATDPAFEPRSAPVITDEAVLIGSRSALWAFDRDGGERLWRTDDSLSLGTFDSHPNADGDLAIGGTPLGVAAYDLETGERRWRRQIGLQSRTEPAIHGETIYLGGGDATLHALESETGEWRWRTNADTEIRAGPAVTDSRIFVGTDDGTLIAYDHDAEQLWRTDLGEGRADELAVGNGVVCAATEDDALTAVDPASGDRAWRSQRYVSTYANGPTVGGGLVFGTVQSDDVRHSRGGERIGAFDAETGDLEWESEETGLENGPAIVDGGLYVTGRMDRESTVAKLS</sequence>
<proteinExistence type="predicted"/>
<dbReference type="SMART" id="SM00564">
    <property type="entry name" value="PQQ"/>
    <property type="match status" value="7"/>
</dbReference>
<dbReference type="Gene3D" id="2.130.10.10">
    <property type="entry name" value="YVTN repeat-like/Quinoprotein amine dehydrogenase"/>
    <property type="match status" value="2"/>
</dbReference>
<evidence type="ECO:0000313" key="3">
    <source>
        <dbReference type="Proteomes" id="UP000198848"/>
    </source>
</evidence>
<keyword evidence="3" id="KW-1185">Reference proteome</keyword>
<reference evidence="3" key="1">
    <citation type="submission" date="2016-10" db="EMBL/GenBank/DDBJ databases">
        <authorList>
            <person name="Varghese N."/>
            <person name="Submissions S."/>
        </authorList>
    </citation>
    <scope>NUCLEOTIDE SEQUENCE [LARGE SCALE GENOMIC DNA]</scope>
    <source>
        <strain evidence="3">DSM 24767</strain>
    </source>
</reference>
<organism evidence="2 3">
    <name type="scientific">Natronobacterium texcoconense</name>
    <dbReference type="NCBI Taxonomy" id="1095778"/>
    <lineage>
        <taxon>Archaea</taxon>
        <taxon>Methanobacteriati</taxon>
        <taxon>Methanobacteriota</taxon>
        <taxon>Stenosarchaea group</taxon>
        <taxon>Halobacteria</taxon>
        <taxon>Halobacteriales</taxon>
        <taxon>Natrialbaceae</taxon>
        <taxon>Natronobacterium</taxon>
    </lineage>
</organism>
<dbReference type="PANTHER" id="PTHR34512:SF30">
    <property type="entry name" value="OUTER MEMBRANE PROTEIN ASSEMBLY FACTOR BAMB"/>
    <property type="match status" value="1"/>
</dbReference>
<dbReference type="Proteomes" id="UP000198848">
    <property type="component" value="Unassembled WGS sequence"/>
</dbReference>
<dbReference type="PANTHER" id="PTHR34512">
    <property type="entry name" value="CELL SURFACE PROTEIN"/>
    <property type="match status" value="1"/>
</dbReference>
<dbReference type="RefSeq" id="WP_090383699.1">
    <property type="nucleotide sequence ID" value="NZ_FNLC01000003.1"/>
</dbReference>